<keyword evidence="1" id="KW-0732">Signal</keyword>
<dbReference type="RefSeq" id="XP_066915756.1">
    <property type="nucleotide sequence ID" value="XM_067059655.1"/>
</dbReference>
<sequence length="230" mass="26408">MKNFVFLLLLMVISVCCGEDDAKDVKSPLDYFTNPKLAAAVEAAKKLKDLIHSSSSSHVQKREKTSGFEFLDMTSYTRRARGIPRKDILKRIIKRYLKPFAAKSEKPEIRQIVKEFEEFLDWGVESDTHQLFSIISQKADGKVHAIFIHFNQREDGKFDYKHVLFNGRFRLAADMVIVRSTKSNFFSSSSKDVIRYLPRRGLTGQDIRDLMELIVPKIASVVNDFVPADN</sequence>
<feature type="chain" id="PRO_5029521471" description="Lipoprotein" evidence="1">
    <location>
        <begin position="19"/>
        <end position="230"/>
    </location>
</feature>
<feature type="signal peptide" evidence="1">
    <location>
        <begin position="1"/>
        <end position="18"/>
    </location>
</feature>
<evidence type="ECO:0000256" key="1">
    <source>
        <dbReference type="SAM" id="SignalP"/>
    </source>
</evidence>
<protein>
    <recommendedName>
        <fullName evidence="4">Lipoprotein</fullName>
    </recommendedName>
</protein>
<organism evidence="2 3">
    <name type="scientific">Clytia hemisphaerica</name>
    <dbReference type="NCBI Taxonomy" id="252671"/>
    <lineage>
        <taxon>Eukaryota</taxon>
        <taxon>Metazoa</taxon>
        <taxon>Cnidaria</taxon>
        <taxon>Hydrozoa</taxon>
        <taxon>Hydroidolina</taxon>
        <taxon>Leptothecata</taxon>
        <taxon>Obeliida</taxon>
        <taxon>Clytiidae</taxon>
        <taxon>Clytia</taxon>
    </lineage>
</organism>
<proteinExistence type="predicted"/>
<dbReference type="Proteomes" id="UP000594262">
    <property type="component" value="Unplaced"/>
</dbReference>
<dbReference type="AlphaFoldDB" id="A0A7M6DNJ8"/>
<evidence type="ECO:0008006" key="4">
    <source>
        <dbReference type="Google" id="ProtNLM"/>
    </source>
</evidence>
<keyword evidence="3" id="KW-1185">Reference proteome</keyword>
<reference evidence="2" key="1">
    <citation type="submission" date="2021-01" db="UniProtKB">
        <authorList>
            <consortium name="EnsemblMetazoa"/>
        </authorList>
    </citation>
    <scope>IDENTIFICATION</scope>
</reference>
<dbReference type="OrthoDB" id="6033211at2759"/>
<dbReference type="EnsemblMetazoa" id="CLYHEMT018232.1">
    <property type="protein sequence ID" value="CLYHEMP018232.1"/>
    <property type="gene ID" value="CLYHEMG018232"/>
</dbReference>
<evidence type="ECO:0000313" key="2">
    <source>
        <dbReference type="EnsemblMetazoa" id="CLYHEMP018232.1"/>
    </source>
</evidence>
<accession>A0A7M6DNJ8</accession>
<name>A0A7M6DNJ8_9CNID</name>
<evidence type="ECO:0000313" key="3">
    <source>
        <dbReference type="Proteomes" id="UP000594262"/>
    </source>
</evidence>
<dbReference type="GeneID" id="136802898"/>